<dbReference type="AlphaFoldDB" id="A0A1G6Z3X4"/>
<keyword evidence="2" id="KW-1185">Reference proteome</keyword>
<sequence>MSMQEFLASPWKKEASHRAFNESSFGMRSAPEFATGEVVLSSLYRAVGFDGVSEEKVPSLGNDFRKALDKERRKQNAAGGLSPEAWRTVVDRVVQSPKVAQQSSKRFLSLSPVVPDAAIYSGAARLGGNSWNPGRLIKQMVGIGSETMEGAETLWGELYDALSVTEADDVWARWLQTEFSPRRPEQIAWAPRPMDQPDLLPQSDRRGVSYPARQFVVDLRGILDAKSAMTRRQWITLLEALLRIGSVSHVLWLCDVNDRLWRAMRAALEGEASGVPADAAAIRTDILAVRRRTLSFGNPAVPAIRDLASRYLSARLGINCVLWTLDELGVGSSRLCSSEEILDFIKSVQANAGGLKARGVMDAFHSLQDKEVRTIGCKKGVGANLLEFSQYTLGQRQTMDQALRGYDQSYFLRKNGDARNAPWVLSLGPAAVLAMVHSCLHAVDGPRSIQRLSSHLGSYGIEFDLHGVNDSVLGKQLRMLGLVLDSPDAESGMLLVPPFVA</sequence>
<gene>
    <name evidence="1" type="ORF">SAMN04488509_11229</name>
</gene>
<organism evidence="1 2">
    <name type="scientific">Aquimonas voraii</name>
    <dbReference type="NCBI Taxonomy" id="265719"/>
    <lineage>
        <taxon>Bacteria</taxon>
        <taxon>Pseudomonadati</taxon>
        <taxon>Pseudomonadota</taxon>
        <taxon>Gammaproteobacteria</taxon>
        <taxon>Lysobacterales</taxon>
        <taxon>Lysobacteraceae</taxon>
        <taxon>Aquimonas</taxon>
    </lineage>
</organism>
<proteinExistence type="predicted"/>
<reference evidence="1 2" key="1">
    <citation type="submission" date="2016-10" db="EMBL/GenBank/DDBJ databases">
        <authorList>
            <person name="de Groot N.N."/>
        </authorList>
    </citation>
    <scope>NUCLEOTIDE SEQUENCE [LARGE SCALE GENOMIC DNA]</scope>
    <source>
        <strain evidence="1 2">DSM 16957</strain>
    </source>
</reference>
<dbReference type="EMBL" id="FNAG01000012">
    <property type="protein sequence ID" value="SDD97192.1"/>
    <property type="molecule type" value="Genomic_DNA"/>
</dbReference>
<name>A0A1G6Z3X4_9GAMM</name>
<accession>A0A1G6Z3X4</accession>
<dbReference type="RefSeq" id="WP_143006707.1">
    <property type="nucleotide sequence ID" value="NZ_FNAG01000012.1"/>
</dbReference>
<evidence type="ECO:0000313" key="2">
    <source>
        <dbReference type="Proteomes" id="UP000199603"/>
    </source>
</evidence>
<protein>
    <submittedName>
        <fullName evidence="1">Uncharacterized protein</fullName>
    </submittedName>
</protein>
<dbReference type="STRING" id="265719.SAMN04488509_11229"/>
<evidence type="ECO:0000313" key="1">
    <source>
        <dbReference type="EMBL" id="SDD97192.1"/>
    </source>
</evidence>
<dbReference type="Proteomes" id="UP000199603">
    <property type="component" value="Unassembled WGS sequence"/>
</dbReference>
<dbReference type="OrthoDB" id="7526295at2"/>